<organism evidence="2 3">
    <name type="scientific">Symbiodinium microadriaticum</name>
    <name type="common">Dinoflagellate</name>
    <name type="synonym">Zooxanthella microadriatica</name>
    <dbReference type="NCBI Taxonomy" id="2951"/>
    <lineage>
        <taxon>Eukaryota</taxon>
        <taxon>Sar</taxon>
        <taxon>Alveolata</taxon>
        <taxon>Dinophyceae</taxon>
        <taxon>Suessiales</taxon>
        <taxon>Symbiodiniaceae</taxon>
        <taxon>Symbiodinium</taxon>
    </lineage>
</organism>
<evidence type="ECO:0000256" key="1">
    <source>
        <dbReference type="SAM" id="MobiDB-lite"/>
    </source>
</evidence>
<keyword evidence="3" id="KW-1185">Reference proteome</keyword>
<accession>A0A1Q9BXD9</accession>
<name>A0A1Q9BXD9_SYMMI</name>
<dbReference type="InterPro" id="IPR043502">
    <property type="entry name" value="DNA/RNA_pol_sf"/>
</dbReference>
<feature type="region of interest" description="Disordered" evidence="1">
    <location>
        <begin position="136"/>
        <end position="168"/>
    </location>
</feature>
<comment type="caution">
    <text evidence="2">The sequence shown here is derived from an EMBL/GenBank/DDBJ whole genome shotgun (WGS) entry which is preliminary data.</text>
</comment>
<sequence>MRDHLEIKGSFVEVTISEIIKEPATIGWIGAAFVVADATSRSYSTTIANATQSTIAGNVVRSYSPSGQKRLLMRLLVGMLLLLNVGLEPCGKGVTLRDGSLKIARAARIRVLVPLTFELSSLRGLCRLLPGRAGEAQRQLPATDGENIRDLPLPNTTSRGPPPEWIEKNGRTPRCRACRLRGLPAEKAWHTQKCRDRYADFVRNSFEPSRAIIDQAPLEDEGHGVGGDVRPLHDGTHGINLNNKIKILDKLQVSGPEDFQEGEQEGSCLVCRHKAARRNVKVRESDWPRLACKASRSSRVLWLNRVGTFGVSSAAYYWTRLFAAVGRWAFRVLHLDKFYMLIYVDDLHVVVVGSEKFYTLWALFLALEMMGTPFAYHKFKGGLEVDYIGYHLDYFSWAAGISEKRAGWIVDWIDRAESMSWVVTGRQLTEFVGRLNFVTRMITWLKPFLAPLYAWQSALIRGTAAQLPNMAVLVLRFFRLHFSNGARLDSVHMCWPSTDRQVEVFSLEDLPSLFKEDHSSEWASTAAELLGSYAGLVAFGHTKASGGRDHLRMQVCAGTDNKSTPAITAKGLSNKWPVQGIHMQLATTLRQADKLCKLSWRPREENQDADDLTSYESSHRQLLCNSASASEVGRYPPGSVQGTTISAL</sequence>
<dbReference type="OrthoDB" id="445205at2759"/>
<dbReference type="InterPro" id="IPR052055">
    <property type="entry name" value="Hepadnavirus_pol/RT"/>
</dbReference>
<dbReference type="EMBL" id="LSRX01002551">
    <property type="protein sequence ID" value="OLP75357.1"/>
    <property type="molecule type" value="Genomic_DNA"/>
</dbReference>
<evidence type="ECO:0000313" key="3">
    <source>
        <dbReference type="Proteomes" id="UP000186817"/>
    </source>
</evidence>
<evidence type="ECO:0000313" key="2">
    <source>
        <dbReference type="EMBL" id="OLP75357.1"/>
    </source>
</evidence>
<dbReference type="PANTHER" id="PTHR33050:SF7">
    <property type="entry name" value="RIBONUCLEASE H"/>
    <property type="match status" value="1"/>
</dbReference>
<dbReference type="PANTHER" id="PTHR33050">
    <property type="entry name" value="REVERSE TRANSCRIPTASE DOMAIN-CONTAINING PROTEIN"/>
    <property type="match status" value="1"/>
</dbReference>
<protein>
    <recommendedName>
        <fullName evidence="4">Reverse transcriptase domain-containing protein</fullName>
    </recommendedName>
</protein>
<dbReference type="AlphaFoldDB" id="A0A1Q9BXD9"/>
<gene>
    <name evidence="2" type="ORF">AK812_SmicGene44859</name>
</gene>
<dbReference type="SUPFAM" id="SSF56672">
    <property type="entry name" value="DNA/RNA polymerases"/>
    <property type="match status" value="1"/>
</dbReference>
<dbReference type="Proteomes" id="UP000186817">
    <property type="component" value="Unassembled WGS sequence"/>
</dbReference>
<proteinExistence type="predicted"/>
<evidence type="ECO:0008006" key="4">
    <source>
        <dbReference type="Google" id="ProtNLM"/>
    </source>
</evidence>
<reference evidence="2 3" key="1">
    <citation type="submission" date="2016-02" db="EMBL/GenBank/DDBJ databases">
        <title>Genome analysis of coral dinoflagellate symbionts highlights evolutionary adaptations to a symbiotic lifestyle.</title>
        <authorList>
            <person name="Aranda M."/>
            <person name="Li Y."/>
            <person name="Liew Y.J."/>
            <person name="Baumgarten S."/>
            <person name="Simakov O."/>
            <person name="Wilson M."/>
            <person name="Piel J."/>
            <person name="Ashoor H."/>
            <person name="Bougouffa S."/>
            <person name="Bajic V.B."/>
            <person name="Ryu T."/>
            <person name="Ravasi T."/>
            <person name="Bayer T."/>
            <person name="Micklem G."/>
            <person name="Kim H."/>
            <person name="Bhak J."/>
            <person name="Lajeunesse T.C."/>
            <person name="Voolstra C.R."/>
        </authorList>
    </citation>
    <scope>NUCLEOTIDE SEQUENCE [LARGE SCALE GENOMIC DNA]</scope>
    <source>
        <strain evidence="2 3">CCMP2467</strain>
    </source>
</reference>